<evidence type="ECO:0000256" key="4">
    <source>
        <dbReference type="ARBA" id="ARBA00022801"/>
    </source>
</evidence>
<reference evidence="16" key="1">
    <citation type="submission" date="2020-06" db="EMBL/GenBank/DDBJ databases">
        <title>Whole Genome Sequence of Bradyrhizobium sp. Strain 1S1.</title>
        <authorList>
            <person name="Bromfield E.S.P."/>
            <person name="Cloutier S."/>
        </authorList>
    </citation>
    <scope>NUCLEOTIDE SEQUENCE [LARGE SCALE GENOMIC DNA]</scope>
    <source>
        <strain evidence="16">1S1</strain>
    </source>
</reference>
<comment type="subcellular location">
    <subcellularLocation>
        <location evidence="1">Cell membrane</location>
        <topology evidence="1">Single-pass type II membrane protein</topology>
    </subcellularLocation>
</comment>
<dbReference type="SUPFAM" id="SSF51445">
    <property type="entry name" value="(Trans)glycosidases"/>
    <property type="match status" value="1"/>
</dbReference>
<dbReference type="RefSeq" id="WP_166210168.1">
    <property type="nucleotide sequence ID" value="NZ_CP088285.1"/>
</dbReference>
<dbReference type="EMBL" id="JAAOLE020000001">
    <property type="protein sequence ID" value="NVI42559.1"/>
    <property type="molecule type" value="Genomic_DNA"/>
</dbReference>
<keyword evidence="9 13" id="KW-0326">Glycosidase</keyword>
<keyword evidence="10" id="KW-0961">Cell wall biogenesis/degradation</keyword>
<keyword evidence="18" id="KW-1185">Reference proteome</keyword>
<evidence type="ECO:0000256" key="1">
    <source>
        <dbReference type="ARBA" id="ARBA00004401"/>
    </source>
</evidence>
<evidence type="ECO:0000256" key="10">
    <source>
        <dbReference type="ARBA" id="ARBA00023316"/>
    </source>
</evidence>
<evidence type="ECO:0000256" key="8">
    <source>
        <dbReference type="ARBA" id="ARBA00023180"/>
    </source>
</evidence>
<dbReference type="Proteomes" id="UP001432046">
    <property type="component" value="Chromosome"/>
</dbReference>
<name>A0A973VVW1_9BRAD</name>
<evidence type="ECO:0000313" key="17">
    <source>
        <dbReference type="EMBL" id="WXC81481.1"/>
    </source>
</evidence>
<dbReference type="PROSITE" id="PS51257">
    <property type="entry name" value="PROKAR_LIPOPROTEIN"/>
    <property type="match status" value="1"/>
</dbReference>
<evidence type="ECO:0000256" key="12">
    <source>
        <dbReference type="ARBA" id="ARBA00041260"/>
    </source>
</evidence>
<dbReference type="GO" id="GO:0005886">
    <property type="term" value="C:plasma membrane"/>
    <property type="evidence" value="ECO:0007669"/>
    <property type="project" value="UniProtKB-SubCell"/>
</dbReference>
<feature type="chain" id="PRO_5037540146" description="Exo-1,3-beta-glucanase D" evidence="14">
    <location>
        <begin position="24"/>
        <end position="368"/>
    </location>
</feature>
<feature type="signal peptide" evidence="14">
    <location>
        <begin position="1"/>
        <end position="23"/>
    </location>
</feature>
<feature type="domain" description="Glycoside hydrolase family 5" evidence="15">
    <location>
        <begin position="41"/>
        <end position="342"/>
    </location>
</feature>
<protein>
    <recommendedName>
        <fullName evidence="12">Exo-1,3-beta-glucanase D</fullName>
    </recommendedName>
</protein>
<dbReference type="PANTHER" id="PTHR31297:SF34">
    <property type="entry name" value="GLUCAN 1,3-BETA-GLUCOSIDASE 2"/>
    <property type="match status" value="1"/>
</dbReference>
<dbReference type="GO" id="GO:0005576">
    <property type="term" value="C:extracellular region"/>
    <property type="evidence" value="ECO:0007669"/>
    <property type="project" value="TreeGrafter"/>
</dbReference>
<evidence type="ECO:0000313" key="18">
    <source>
        <dbReference type="Proteomes" id="UP001432046"/>
    </source>
</evidence>
<comment type="similarity">
    <text evidence="13">Belongs to the glycosyl hydrolase 5 (cellulase A) family.</text>
</comment>
<comment type="function">
    <text evidence="11">Glucosidase involved in the degradation of cellulosic biomass. Active on lichenan.</text>
</comment>
<evidence type="ECO:0000256" key="5">
    <source>
        <dbReference type="ARBA" id="ARBA00022968"/>
    </source>
</evidence>
<evidence type="ECO:0000256" key="6">
    <source>
        <dbReference type="ARBA" id="ARBA00022989"/>
    </source>
</evidence>
<dbReference type="PANTHER" id="PTHR31297">
    <property type="entry name" value="GLUCAN ENDO-1,6-BETA-GLUCOSIDASE B"/>
    <property type="match status" value="1"/>
</dbReference>
<dbReference type="GO" id="GO:0008422">
    <property type="term" value="F:beta-glucosidase activity"/>
    <property type="evidence" value="ECO:0007669"/>
    <property type="project" value="TreeGrafter"/>
</dbReference>
<evidence type="ECO:0000256" key="9">
    <source>
        <dbReference type="ARBA" id="ARBA00023295"/>
    </source>
</evidence>
<keyword evidence="3" id="KW-0812">Transmembrane</keyword>
<keyword evidence="14" id="KW-0732">Signal</keyword>
<evidence type="ECO:0000256" key="7">
    <source>
        <dbReference type="ARBA" id="ARBA00023136"/>
    </source>
</evidence>
<dbReference type="Gene3D" id="3.20.20.80">
    <property type="entry name" value="Glycosidases"/>
    <property type="match status" value="1"/>
</dbReference>
<keyword evidence="6" id="KW-1133">Transmembrane helix</keyword>
<evidence type="ECO:0000259" key="15">
    <source>
        <dbReference type="Pfam" id="PF00150"/>
    </source>
</evidence>
<evidence type="ECO:0000313" key="16">
    <source>
        <dbReference type="EMBL" id="NVI42559.1"/>
    </source>
</evidence>
<reference evidence="17" key="3">
    <citation type="submission" date="2024-03" db="EMBL/GenBank/DDBJ databases">
        <authorList>
            <person name="Bromfield E.S.P."/>
            <person name="Cloutier S."/>
        </authorList>
    </citation>
    <scope>NUCLEOTIDE SEQUENCE</scope>
    <source>
        <strain evidence="17">5S5</strain>
    </source>
</reference>
<dbReference type="Pfam" id="PF00150">
    <property type="entry name" value="Cellulase"/>
    <property type="match status" value="1"/>
</dbReference>
<dbReference type="GO" id="GO:0071555">
    <property type="term" value="P:cell wall organization"/>
    <property type="evidence" value="ECO:0007669"/>
    <property type="project" value="UniProtKB-KW"/>
</dbReference>
<dbReference type="GO" id="GO:0009986">
    <property type="term" value="C:cell surface"/>
    <property type="evidence" value="ECO:0007669"/>
    <property type="project" value="TreeGrafter"/>
</dbReference>
<dbReference type="EMBL" id="CP147711">
    <property type="protein sequence ID" value="WXC81481.1"/>
    <property type="molecule type" value="Genomic_DNA"/>
</dbReference>
<keyword evidence="8" id="KW-0325">Glycoprotein</keyword>
<accession>A0A973VVW1</accession>
<dbReference type="InterPro" id="IPR017853">
    <property type="entry name" value="GH"/>
</dbReference>
<sequence>MTRPSISAIIAAASILLSAAAQACPALIEGVPADRLKALSRGVNADGWIADPRSAPARSLLLQLRRAGMTHIRLPVPADFVMPRFAAKAEIDRRLNTVDVALKTLLALGYAVSVDLHSGERFNTLHKDDPPGAMSEMKSAWTGLARVMQRYPSDRVFAELLNEPDVDAAQWQGEVRELAGFIRRLLPQTTLITGPVNWQRADSLPGFTPLDDPNVVYAIHFYDPMVFTHQAHWDPAEPLHDITGLPYPMQADDPKVRELREQLAALDKRKALAVLDRAIPDRGIDKWLAPAAAWQQQYSRPIIINEFGVLKAGAPRDSRLRWLAGVTDYARQHCWGWTHWEMMQGFGLADAVTGKADPEALKALLGTR</sequence>
<dbReference type="InterPro" id="IPR001547">
    <property type="entry name" value="Glyco_hydro_5"/>
</dbReference>
<dbReference type="InterPro" id="IPR050386">
    <property type="entry name" value="Glycosyl_hydrolase_5"/>
</dbReference>
<evidence type="ECO:0000256" key="13">
    <source>
        <dbReference type="RuleBase" id="RU361153"/>
    </source>
</evidence>
<evidence type="ECO:0000256" key="14">
    <source>
        <dbReference type="SAM" id="SignalP"/>
    </source>
</evidence>
<evidence type="ECO:0000256" key="2">
    <source>
        <dbReference type="ARBA" id="ARBA00022475"/>
    </source>
</evidence>
<keyword evidence="7" id="KW-0472">Membrane</keyword>
<keyword evidence="2" id="KW-1003">Cell membrane</keyword>
<evidence type="ECO:0000256" key="3">
    <source>
        <dbReference type="ARBA" id="ARBA00022692"/>
    </source>
</evidence>
<keyword evidence="5" id="KW-0735">Signal-anchor</keyword>
<reference evidence="17" key="2">
    <citation type="journal article" date="2021" name="Int. J. Syst. Evol. Microbiol.">
        <title>Bradyrhizobium septentrionale sp. nov. (sv. septentrionale) and Bradyrhizobium quebecense sp. nov. (sv. septentrionale) associated with legumes native to Canada possess rearranged symbiosis genes and numerous insertion sequences.</title>
        <authorList>
            <person name="Bromfield E.S.P."/>
            <person name="Cloutier S."/>
        </authorList>
    </citation>
    <scope>NUCLEOTIDE SEQUENCE</scope>
    <source>
        <strain evidence="17">5S5</strain>
    </source>
</reference>
<keyword evidence="4 13" id="KW-0378">Hydrolase</keyword>
<organism evidence="16">
    <name type="scientific">Bradyrhizobium septentrionale</name>
    <dbReference type="NCBI Taxonomy" id="1404411"/>
    <lineage>
        <taxon>Bacteria</taxon>
        <taxon>Pseudomonadati</taxon>
        <taxon>Pseudomonadota</taxon>
        <taxon>Alphaproteobacteria</taxon>
        <taxon>Hyphomicrobiales</taxon>
        <taxon>Nitrobacteraceae</taxon>
        <taxon>Bradyrhizobium</taxon>
    </lineage>
</organism>
<gene>
    <name evidence="16" type="ORF">HAP48_005485</name>
    <name evidence="17" type="ORF">WDK88_07625</name>
</gene>
<dbReference type="AlphaFoldDB" id="A0A973VVW1"/>
<proteinExistence type="inferred from homology"/>
<dbReference type="GO" id="GO:0009251">
    <property type="term" value="P:glucan catabolic process"/>
    <property type="evidence" value="ECO:0007669"/>
    <property type="project" value="TreeGrafter"/>
</dbReference>
<evidence type="ECO:0000256" key="11">
    <source>
        <dbReference type="ARBA" id="ARBA00037126"/>
    </source>
</evidence>